<accession>A0A2T2NHN7</accession>
<feature type="compositionally biased region" description="Basic residues" evidence="4">
    <location>
        <begin position="132"/>
        <end position="141"/>
    </location>
</feature>
<dbReference type="Pfam" id="PF00172">
    <property type="entry name" value="Zn_clus"/>
    <property type="match status" value="1"/>
</dbReference>
<dbReference type="STRING" id="1448308.A0A2T2NHN7"/>
<dbReference type="EMBL" id="KZ678137">
    <property type="protein sequence ID" value="PSN64953.1"/>
    <property type="molecule type" value="Genomic_DNA"/>
</dbReference>
<organism evidence="6 7">
    <name type="scientific">Corynespora cassiicola Philippines</name>
    <dbReference type="NCBI Taxonomy" id="1448308"/>
    <lineage>
        <taxon>Eukaryota</taxon>
        <taxon>Fungi</taxon>
        <taxon>Dikarya</taxon>
        <taxon>Ascomycota</taxon>
        <taxon>Pezizomycotina</taxon>
        <taxon>Dothideomycetes</taxon>
        <taxon>Pleosporomycetidae</taxon>
        <taxon>Pleosporales</taxon>
        <taxon>Corynesporascaceae</taxon>
        <taxon>Corynespora</taxon>
    </lineage>
</organism>
<dbReference type="GO" id="GO:0008270">
    <property type="term" value="F:zinc ion binding"/>
    <property type="evidence" value="ECO:0007669"/>
    <property type="project" value="InterPro"/>
</dbReference>
<reference evidence="6 7" key="1">
    <citation type="journal article" date="2018" name="Front. Microbiol.">
        <title>Genome-Wide Analysis of Corynespora cassiicola Leaf Fall Disease Putative Effectors.</title>
        <authorList>
            <person name="Lopez D."/>
            <person name="Ribeiro S."/>
            <person name="Label P."/>
            <person name="Fumanal B."/>
            <person name="Venisse J.S."/>
            <person name="Kohler A."/>
            <person name="de Oliveira R.R."/>
            <person name="Labutti K."/>
            <person name="Lipzen A."/>
            <person name="Lail K."/>
            <person name="Bauer D."/>
            <person name="Ohm R.A."/>
            <person name="Barry K.W."/>
            <person name="Spatafora J."/>
            <person name="Grigoriev I.V."/>
            <person name="Martin F.M."/>
            <person name="Pujade-Renaud V."/>
        </authorList>
    </citation>
    <scope>NUCLEOTIDE SEQUENCE [LARGE SCALE GENOMIC DNA]</scope>
    <source>
        <strain evidence="6 7">Philippines</strain>
    </source>
</reference>
<feature type="compositionally biased region" description="Polar residues" evidence="4">
    <location>
        <begin position="538"/>
        <end position="566"/>
    </location>
</feature>
<dbReference type="CDD" id="cd12148">
    <property type="entry name" value="fungal_TF_MHR"/>
    <property type="match status" value="1"/>
</dbReference>
<dbReference type="GO" id="GO:0005634">
    <property type="term" value="C:nucleus"/>
    <property type="evidence" value="ECO:0007669"/>
    <property type="project" value="UniProtKB-SubCell"/>
</dbReference>
<dbReference type="Gene3D" id="4.10.240.10">
    <property type="entry name" value="Zn(2)-C6 fungal-type DNA-binding domain"/>
    <property type="match status" value="1"/>
</dbReference>
<evidence type="ECO:0000256" key="2">
    <source>
        <dbReference type="ARBA" id="ARBA00022723"/>
    </source>
</evidence>
<evidence type="ECO:0000259" key="5">
    <source>
        <dbReference type="PROSITE" id="PS50048"/>
    </source>
</evidence>
<dbReference type="InterPro" id="IPR001138">
    <property type="entry name" value="Zn2Cys6_DnaBD"/>
</dbReference>
<dbReference type="SMART" id="SM00066">
    <property type="entry name" value="GAL4"/>
    <property type="match status" value="1"/>
</dbReference>
<dbReference type="GO" id="GO:0003677">
    <property type="term" value="F:DNA binding"/>
    <property type="evidence" value="ECO:0007669"/>
    <property type="project" value="InterPro"/>
</dbReference>
<feature type="region of interest" description="Disordered" evidence="4">
    <location>
        <begin position="537"/>
        <end position="566"/>
    </location>
</feature>
<dbReference type="GO" id="GO:0000981">
    <property type="term" value="F:DNA-binding transcription factor activity, RNA polymerase II-specific"/>
    <property type="evidence" value="ECO:0007669"/>
    <property type="project" value="InterPro"/>
</dbReference>
<dbReference type="SMART" id="SM00906">
    <property type="entry name" value="Fungal_trans"/>
    <property type="match status" value="1"/>
</dbReference>
<dbReference type="InterPro" id="IPR050613">
    <property type="entry name" value="Sec_Metabolite_Reg"/>
</dbReference>
<feature type="compositionally biased region" description="Polar residues" evidence="4">
    <location>
        <begin position="828"/>
        <end position="846"/>
    </location>
</feature>
<dbReference type="PANTHER" id="PTHR31001:SF81">
    <property type="entry name" value="ZN(II)2CYS6 TRANSCRIPTION FACTOR"/>
    <property type="match status" value="1"/>
</dbReference>
<evidence type="ECO:0000313" key="6">
    <source>
        <dbReference type="EMBL" id="PSN64953.1"/>
    </source>
</evidence>
<feature type="compositionally biased region" description="Polar residues" evidence="4">
    <location>
        <begin position="786"/>
        <end position="802"/>
    </location>
</feature>
<dbReference type="PROSITE" id="PS50048">
    <property type="entry name" value="ZN2_CY6_FUNGAL_2"/>
    <property type="match status" value="1"/>
</dbReference>
<evidence type="ECO:0000256" key="4">
    <source>
        <dbReference type="SAM" id="MobiDB-lite"/>
    </source>
</evidence>
<dbReference type="SUPFAM" id="SSF57701">
    <property type="entry name" value="Zn2/Cys6 DNA-binding domain"/>
    <property type="match status" value="1"/>
</dbReference>
<dbReference type="AlphaFoldDB" id="A0A2T2NHN7"/>
<dbReference type="PANTHER" id="PTHR31001">
    <property type="entry name" value="UNCHARACTERIZED TRANSCRIPTIONAL REGULATORY PROTEIN"/>
    <property type="match status" value="1"/>
</dbReference>
<feature type="compositionally biased region" description="Basic and acidic residues" evidence="4">
    <location>
        <begin position="753"/>
        <end position="775"/>
    </location>
</feature>
<keyword evidence="2" id="KW-0479">Metal-binding</keyword>
<dbReference type="InterPro" id="IPR007219">
    <property type="entry name" value="XnlR_reg_dom"/>
</dbReference>
<feature type="region of interest" description="Disordered" evidence="4">
    <location>
        <begin position="107"/>
        <end position="142"/>
    </location>
</feature>
<keyword evidence="7" id="KW-1185">Reference proteome</keyword>
<dbReference type="Proteomes" id="UP000240883">
    <property type="component" value="Unassembled WGS sequence"/>
</dbReference>
<evidence type="ECO:0000313" key="7">
    <source>
        <dbReference type="Proteomes" id="UP000240883"/>
    </source>
</evidence>
<dbReference type="InterPro" id="IPR036864">
    <property type="entry name" value="Zn2-C6_fun-type_DNA-bd_sf"/>
</dbReference>
<proteinExistence type="predicted"/>
<feature type="region of interest" description="Disordered" evidence="4">
    <location>
        <begin position="747"/>
        <end position="803"/>
    </location>
</feature>
<feature type="region of interest" description="Disordered" evidence="4">
    <location>
        <begin position="828"/>
        <end position="899"/>
    </location>
</feature>
<gene>
    <name evidence="6" type="ORF">BS50DRAFT_622300</name>
</gene>
<name>A0A2T2NHN7_CORCC</name>
<dbReference type="Pfam" id="PF04082">
    <property type="entry name" value="Fungal_trans"/>
    <property type="match status" value="1"/>
</dbReference>
<feature type="compositionally biased region" description="Low complexity" evidence="4">
    <location>
        <begin position="116"/>
        <end position="131"/>
    </location>
</feature>
<dbReference type="CDD" id="cd00067">
    <property type="entry name" value="GAL4"/>
    <property type="match status" value="1"/>
</dbReference>
<feature type="domain" description="Zn(2)-C6 fungal-type" evidence="5">
    <location>
        <begin position="41"/>
        <end position="72"/>
    </location>
</feature>
<dbReference type="GO" id="GO:0006351">
    <property type="term" value="P:DNA-templated transcription"/>
    <property type="evidence" value="ECO:0007669"/>
    <property type="project" value="InterPro"/>
</dbReference>
<evidence type="ECO:0000256" key="1">
    <source>
        <dbReference type="ARBA" id="ARBA00004123"/>
    </source>
</evidence>
<dbReference type="OrthoDB" id="1747771at2759"/>
<comment type="subcellular location">
    <subcellularLocation>
        <location evidence="1">Nucleus</location>
    </subcellularLocation>
</comment>
<evidence type="ECO:0000256" key="3">
    <source>
        <dbReference type="ARBA" id="ARBA00023242"/>
    </source>
</evidence>
<protein>
    <recommendedName>
        <fullName evidence="5">Zn(2)-C6 fungal-type domain-containing protein</fullName>
    </recommendedName>
</protein>
<keyword evidence="3" id="KW-0539">Nucleus</keyword>
<sequence length="998" mass="110830">MSGSAAVFNTREAHSVVEQPTILAEGTRRKQQAQQQRQLLSCTKCRERKVKCDRTKPCSACCARGAPKECRFIAEGGDYTPIQQSYELRKLRAENLRLKERLRASKISIEDDDSDPNSPDSQLGEKTASSSQRKRAARQKRFQGPEWSDSIYFGSPGLANVITDFASINLTPMSTQSLAHLMPRGADIYASRTPPPHPFATLFKATPEECIPQLLSCLPATEELFDYLDSFQKRAHICAFPHVPIEITKSEVERFLSDAKRNAQMCPDMLALLFTALALGSQHSVWDKCGGKWEAEAMDEERQKGNVYIAAAMQALRMASFMHKPTLLGIQALIMIGPYLTNSGRFLDAWTLFGTTIRMAQSIGLHRHPKYLDPAPPTQRECSIRQTLWWWMLHMDQEYSMTLGRPLGISGIGDCPPPQELTTDQRMLRFGEFVNHFTLLARQILSSDRLTTTKIDEFTDQLKGLLDTMPEMLQFEEAWLSRDKEIPEWPLGAMAAGNDHTNPAIHLRWILTVTVFYCKTHNYLILLNRQRMDKHAQSLATPSTKTPPTSWQSANQAGSSQPSPTLKTTLRGRSQVLSSSDDLLTAFLFFYYRVPAALICWTMGQQAFNSCMILLLDAMETGDLSRMRKVEAAFAVFQELEKKRVHELASLAVERISWGINELRLQGLGGVNGRWDATAAGRDQRQTDCDLQVPVGSEALQDRDIMHDTVMGNTGMLLLEDPGLQSFVPEAFAPLTWVVAGCASGDAGPTQLKQEERKSDVSAENIRLEDAKPSRMSEAACDPHTARSSEGLQGIHGSTQRSAPMRYATFSTASSQERNQPQGLAVHMNQNPHHSVQGTDTSSAPSSRHHSYPSLHQEVPTPLVPHPPYSNARRHHQPTWTSAPTCPPMISRQNSSQPPFRAPPEMVVSMQTPTAHTGNPNVHPSWAARSAAPLSNVSEPALTHTHVSCPEQAIPASSYQTSQNEAMPAFQYTFPFHISTGSANNSALAVAECGMETL</sequence>
<dbReference type="PROSITE" id="PS00463">
    <property type="entry name" value="ZN2_CY6_FUNGAL_1"/>
    <property type="match status" value="1"/>
</dbReference>